<protein>
    <submittedName>
        <fullName evidence="8">Permease</fullName>
    </submittedName>
</protein>
<dbReference type="PIRSF" id="PIRSF018968">
    <property type="entry name" value="ABC_permease_BceB"/>
    <property type="match status" value="1"/>
</dbReference>
<gene>
    <name evidence="8" type="ORF">CFOLD11_25940</name>
</gene>
<name>A0A9W5Y367_9CLOT</name>
<keyword evidence="6" id="KW-0813">Transport</keyword>
<comment type="caution">
    <text evidence="8">The sequence shown here is derived from an EMBL/GenBank/DDBJ whole genome shotgun (WGS) entry which is preliminary data.</text>
</comment>
<comment type="similarity">
    <text evidence="6">Belongs to the ABC-4 integral membrane protein family.</text>
</comment>
<evidence type="ECO:0000256" key="2">
    <source>
        <dbReference type="ARBA" id="ARBA00022475"/>
    </source>
</evidence>
<evidence type="ECO:0000256" key="1">
    <source>
        <dbReference type="ARBA" id="ARBA00004651"/>
    </source>
</evidence>
<feature type="transmembrane region" description="Helical" evidence="6">
    <location>
        <begin position="605"/>
        <end position="622"/>
    </location>
</feature>
<dbReference type="EMBL" id="BQXY01000003">
    <property type="protein sequence ID" value="GKU25768.1"/>
    <property type="molecule type" value="Genomic_DNA"/>
</dbReference>
<keyword evidence="4 6" id="KW-1133">Transmembrane helix</keyword>
<dbReference type="GO" id="GO:0005886">
    <property type="term" value="C:plasma membrane"/>
    <property type="evidence" value="ECO:0007669"/>
    <property type="project" value="UniProtKB-SubCell"/>
</dbReference>
<feature type="transmembrane region" description="Helical" evidence="6">
    <location>
        <begin position="54"/>
        <end position="75"/>
    </location>
</feature>
<feature type="domain" description="ABC3 transporter permease C-terminal" evidence="7">
    <location>
        <begin position="60"/>
        <end position="169"/>
    </location>
</feature>
<feature type="transmembrane region" description="Helical" evidence="6">
    <location>
        <begin position="232"/>
        <end position="255"/>
    </location>
</feature>
<dbReference type="InterPro" id="IPR052536">
    <property type="entry name" value="ABC-4_Integral_Memb_Prot"/>
</dbReference>
<feature type="transmembrane region" description="Helical" evidence="6">
    <location>
        <begin position="197"/>
        <end position="220"/>
    </location>
</feature>
<dbReference type="AlphaFoldDB" id="A0A9W5Y367"/>
<dbReference type="Pfam" id="PF02687">
    <property type="entry name" value="FtsX"/>
    <property type="match status" value="1"/>
</dbReference>
<feature type="transmembrane region" description="Helical" evidence="6">
    <location>
        <begin position="158"/>
        <end position="176"/>
    </location>
</feature>
<dbReference type="Proteomes" id="UP001057868">
    <property type="component" value="Unassembled WGS sequence"/>
</dbReference>
<feature type="transmembrane region" description="Helical" evidence="6">
    <location>
        <begin position="111"/>
        <end position="138"/>
    </location>
</feature>
<feature type="transmembrane region" description="Helical" evidence="6">
    <location>
        <begin position="571"/>
        <end position="593"/>
    </location>
</feature>
<sequence>MTLVSITTRNIKKNFKNYWSYFLSLSFSIFSVYLFMSILYSKYIQGELGEMKKFITLFNVGAVMVVIFSAFFIWYSNSFFIKSRKKEFATYMLLGMSKNQVAKINFYENTFITAIALIFGITLGLIFSKFFIMILFYMVKISSVVPFQWNLRAINMTLKIFGTIYIIISIHGSIIVRNSNLIDLFNASKRAERGLKVSAITFLFTIVSVVCMYFGYSIAIQELGSNILKAPIVVALVVVGTILLFTSATSFLIYINKKNEKRLFKGTKLISTSQLYFRYRGNVGTLSIIAISTTIALCALVTCVGSYTRAEENSRYMRPFSVEYFETKDENMIFDKVLGNHKEISVKYSDEIELLIVNAEDPLSNKNADFYVIKQSDFNKVNEHQKVDRKAELANEDDCYFIQVQSFAANKNALNKMVNINLKDKNYNLKVVQTDIKPFIALDHFNQTFVVKDNIYDSMKLNSEKSKIIKMKGYILDNDFKAQNFLSDLRGDFYKESGLVTFYEHYTDGLKLLGMMAFIGLFIGALFITATGSIIYFKMEMEAREDKEKFITLSKIGVSNSEIKSSIAKELGLLFGAPFMVAVINSLPATIALGKMLSLKLMNSFIVIASVYGLIYCVYYFVTLNSYTKIVVNNNT</sequence>
<keyword evidence="3 6" id="KW-0812">Transmembrane</keyword>
<dbReference type="GO" id="GO:0055085">
    <property type="term" value="P:transmembrane transport"/>
    <property type="evidence" value="ECO:0007669"/>
    <property type="project" value="UniProtKB-UniRule"/>
</dbReference>
<dbReference type="PANTHER" id="PTHR46795:SF3">
    <property type="entry name" value="ABC TRANSPORTER PERMEASE"/>
    <property type="match status" value="1"/>
</dbReference>
<dbReference type="RefSeq" id="WP_261852709.1">
    <property type="nucleotide sequence ID" value="NZ_BQXY01000003.1"/>
</dbReference>
<evidence type="ECO:0000313" key="8">
    <source>
        <dbReference type="EMBL" id="GKU25768.1"/>
    </source>
</evidence>
<dbReference type="PANTHER" id="PTHR46795">
    <property type="entry name" value="ABC TRANSPORTER PERMEASE-RELATED-RELATED"/>
    <property type="match status" value="1"/>
</dbReference>
<accession>A0A9W5Y367</accession>
<keyword evidence="9" id="KW-1185">Reference proteome</keyword>
<evidence type="ECO:0000256" key="5">
    <source>
        <dbReference type="ARBA" id="ARBA00023136"/>
    </source>
</evidence>
<comment type="subcellular location">
    <subcellularLocation>
        <location evidence="1 6">Cell membrane</location>
        <topology evidence="1 6">Multi-pass membrane protein</topology>
    </subcellularLocation>
</comment>
<keyword evidence="2 6" id="KW-1003">Cell membrane</keyword>
<evidence type="ECO:0000256" key="4">
    <source>
        <dbReference type="ARBA" id="ARBA00022989"/>
    </source>
</evidence>
<evidence type="ECO:0000313" key="9">
    <source>
        <dbReference type="Proteomes" id="UP001057868"/>
    </source>
</evidence>
<feature type="transmembrane region" description="Helical" evidence="6">
    <location>
        <begin position="283"/>
        <end position="307"/>
    </location>
</feature>
<dbReference type="InterPro" id="IPR027022">
    <property type="entry name" value="ABC_permease_BceB-typ"/>
</dbReference>
<keyword evidence="5 6" id="KW-0472">Membrane</keyword>
<evidence type="ECO:0000259" key="7">
    <source>
        <dbReference type="Pfam" id="PF02687"/>
    </source>
</evidence>
<proteinExistence type="inferred from homology"/>
<evidence type="ECO:0000256" key="3">
    <source>
        <dbReference type="ARBA" id="ARBA00022692"/>
    </source>
</evidence>
<feature type="transmembrane region" description="Helical" evidence="6">
    <location>
        <begin position="512"/>
        <end position="537"/>
    </location>
</feature>
<organism evidence="8 9">
    <name type="scientific">Clostridium folliculivorans</name>
    <dbReference type="NCBI Taxonomy" id="2886038"/>
    <lineage>
        <taxon>Bacteria</taxon>
        <taxon>Bacillati</taxon>
        <taxon>Bacillota</taxon>
        <taxon>Clostridia</taxon>
        <taxon>Eubacteriales</taxon>
        <taxon>Clostridiaceae</taxon>
        <taxon>Clostridium</taxon>
    </lineage>
</organism>
<evidence type="ECO:0000256" key="6">
    <source>
        <dbReference type="PIRNR" id="PIRNR018968"/>
    </source>
</evidence>
<dbReference type="InterPro" id="IPR003838">
    <property type="entry name" value="ABC3_permease_C"/>
</dbReference>
<feature type="transmembrane region" description="Helical" evidence="6">
    <location>
        <begin position="21"/>
        <end position="42"/>
    </location>
</feature>
<reference evidence="8" key="1">
    <citation type="journal article" date="2023" name="Int. J. Syst. Evol. Microbiol.">
        <title>&lt;i&gt;Clostridium folliculivorans&lt;/i&gt; sp. nov., isolated from soil samples of an organic paddy in Japan.</title>
        <authorList>
            <person name="Tazawa J."/>
            <person name="Kobayashi H."/>
            <person name="Tanizawa Y."/>
            <person name="Uchino A."/>
            <person name="Tanaka F."/>
            <person name="Urashima Y."/>
            <person name="Miura S."/>
            <person name="Sakamoto M."/>
            <person name="Ohkuma M."/>
            <person name="Tohno M."/>
        </authorList>
    </citation>
    <scope>NUCLEOTIDE SEQUENCE</scope>
    <source>
        <strain evidence="8">D1-1</strain>
    </source>
</reference>